<name>A0ABD0PME6_CIRMR</name>
<comment type="caution">
    <text evidence="2">The sequence shown here is derived from an EMBL/GenBank/DDBJ whole genome shotgun (WGS) entry which is preliminary data.</text>
</comment>
<evidence type="ECO:0000313" key="3">
    <source>
        <dbReference type="Proteomes" id="UP001529510"/>
    </source>
</evidence>
<sequence>NVKKRRPSISGGHSSNEEGEGADGIGRPFPGSLGDSPSVRKQPRRHVKPRSYCDLLDYDSDFDWIGGSNSTSPARRRTPGLRNSG</sequence>
<dbReference type="EMBL" id="JAMKFB020000015">
    <property type="protein sequence ID" value="KAL0174895.1"/>
    <property type="molecule type" value="Genomic_DNA"/>
</dbReference>
<dbReference type="Proteomes" id="UP001529510">
    <property type="component" value="Unassembled WGS sequence"/>
</dbReference>
<protein>
    <submittedName>
        <fullName evidence="2">Uncharacterized protein</fullName>
    </submittedName>
</protein>
<reference evidence="2 3" key="1">
    <citation type="submission" date="2024-05" db="EMBL/GenBank/DDBJ databases">
        <title>Genome sequencing and assembly of Indian major carp, Cirrhinus mrigala (Hamilton, 1822).</title>
        <authorList>
            <person name="Mohindra V."/>
            <person name="Chowdhury L.M."/>
            <person name="Lal K."/>
            <person name="Jena J.K."/>
        </authorList>
    </citation>
    <scope>NUCLEOTIDE SEQUENCE [LARGE SCALE GENOMIC DNA]</scope>
    <source>
        <strain evidence="2">CM1030</strain>
        <tissue evidence="2">Blood</tissue>
    </source>
</reference>
<evidence type="ECO:0000256" key="1">
    <source>
        <dbReference type="SAM" id="MobiDB-lite"/>
    </source>
</evidence>
<feature type="region of interest" description="Disordered" evidence="1">
    <location>
        <begin position="1"/>
        <end position="50"/>
    </location>
</feature>
<evidence type="ECO:0000313" key="2">
    <source>
        <dbReference type="EMBL" id="KAL0174895.1"/>
    </source>
</evidence>
<feature type="region of interest" description="Disordered" evidence="1">
    <location>
        <begin position="62"/>
        <end position="85"/>
    </location>
</feature>
<accession>A0ABD0PME6</accession>
<organism evidence="2 3">
    <name type="scientific">Cirrhinus mrigala</name>
    <name type="common">Mrigala</name>
    <dbReference type="NCBI Taxonomy" id="683832"/>
    <lineage>
        <taxon>Eukaryota</taxon>
        <taxon>Metazoa</taxon>
        <taxon>Chordata</taxon>
        <taxon>Craniata</taxon>
        <taxon>Vertebrata</taxon>
        <taxon>Euteleostomi</taxon>
        <taxon>Actinopterygii</taxon>
        <taxon>Neopterygii</taxon>
        <taxon>Teleostei</taxon>
        <taxon>Ostariophysi</taxon>
        <taxon>Cypriniformes</taxon>
        <taxon>Cyprinidae</taxon>
        <taxon>Labeoninae</taxon>
        <taxon>Labeonini</taxon>
        <taxon>Cirrhinus</taxon>
    </lineage>
</organism>
<keyword evidence="3" id="KW-1185">Reference proteome</keyword>
<proteinExistence type="predicted"/>
<gene>
    <name evidence="2" type="ORF">M9458_030863</name>
</gene>
<feature type="non-terminal residue" evidence="2">
    <location>
        <position position="1"/>
    </location>
</feature>
<dbReference type="AlphaFoldDB" id="A0ABD0PME6"/>